<evidence type="ECO:0000256" key="1">
    <source>
        <dbReference type="ARBA" id="ARBA00009986"/>
    </source>
</evidence>
<dbReference type="AlphaFoldDB" id="A0A1M5EEP6"/>
<dbReference type="Gene3D" id="3.40.605.10">
    <property type="entry name" value="Aldehyde Dehydrogenase, Chain A, domain 1"/>
    <property type="match status" value="1"/>
</dbReference>
<protein>
    <recommendedName>
        <fullName evidence="4">Aldehyde dehydrogenase</fullName>
    </recommendedName>
</protein>
<evidence type="ECO:0000256" key="2">
    <source>
        <dbReference type="ARBA" id="ARBA00023002"/>
    </source>
</evidence>
<dbReference type="InterPro" id="IPR016163">
    <property type="entry name" value="Ald_DH_C"/>
</dbReference>
<evidence type="ECO:0000256" key="6">
    <source>
        <dbReference type="PROSITE-ProRule" id="PRU10007"/>
    </source>
</evidence>
<keyword evidence="2 4" id="KW-0560">Oxidoreductase</keyword>
<dbReference type="GO" id="GO:0006081">
    <property type="term" value="P:aldehyde metabolic process"/>
    <property type="evidence" value="ECO:0007669"/>
    <property type="project" value="InterPro"/>
</dbReference>
<dbReference type="InterPro" id="IPR016160">
    <property type="entry name" value="Ald_DH_CS_CYS"/>
</dbReference>
<dbReference type="PIRSF" id="PIRSF036492">
    <property type="entry name" value="ALDH"/>
    <property type="match status" value="1"/>
</dbReference>
<accession>A0A1M5EEP6</accession>
<feature type="domain" description="Aldehyde dehydrogenase" evidence="8">
    <location>
        <begin position="25"/>
        <end position="433"/>
    </location>
</feature>
<dbReference type="GO" id="GO:0005737">
    <property type="term" value="C:cytoplasm"/>
    <property type="evidence" value="ECO:0007669"/>
    <property type="project" value="TreeGrafter"/>
</dbReference>
<dbReference type="Proteomes" id="UP000184048">
    <property type="component" value="Unassembled WGS sequence"/>
</dbReference>
<evidence type="ECO:0000256" key="5">
    <source>
        <dbReference type="PIRSR" id="PIRSR036492-1"/>
    </source>
</evidence>
<dbReference type="RefSeq" id="WP_072836626.1">
    <property type="nucleotide sequence ID" value="NZ_FQUU01000018.1"/>
</dbReference>
<dbReference type="Pfam" id="PF00171">
    <property type="entry name" value="Aldedh"/>
    <property type="match status" value="1"/>
</dbReference>
<evidence type="ECO:0000256" key="4">
    <source>
        <dbReference type="PIRNR" id="PIRNR036492"/>
    </source>
</evidence>
<dbReference type="PANTHER" id="PTHR43570">
    <property type="entry name" value="ALDEHYDE DEHYDROGENASE"/>
    <property type="match status" value="1"/>
</dbReference>
<evidence type="ECO:0000256" key="7">
    <source>
        <dbReference type="RuleBase" id="RU003345"/>
    </source>
</evidence>
<dbReference type="Gene3D" id="3.40.309.10">
    <property type="entry name" value="Aldehyde Dehydrogenase, Chain A, domain 2"/>
    <property type="match status" value="1"/>
</dbReference>
<dbReference type="CDD" id="cd07136">
    <property type="entry name" value="ALDH_YwdH-P39616"/>
    <property type="match status" value="1"/>
</dbReference>
<dbReference type="InterPro" id="IPR012394">
    <property type="entry name" value="Aldehyde_DH_NAD(P)"/>
</dbReference>
<sequence>MAVHPPIIAEPGLLAAFFQTGVTRPYAFRKEQLVKLKKAVLKYEKEFYEALYTDLKKSPEESWVTEIGFLVAEINHTLKHLRQWMQREKVPTNLLNLPSRSYVYKEPLGTVLIIGPWNYPLQLLFTPLAGAIAAGNCVVLKPSEFAPSTAAVMKKLIAETFPPDYIMYAEGDGAIVVPQLMESFRFDHVFYTGSTQVGKLVYQMAASKLVPVTLELGGKSPCIVEADANLKVAARRIAMTKFSNAGQMCVAPDYVLVHASIKDALIKELIHCIQQFFSEDSSSSYNYGKIINEKQFYRLQHYLDQGTIIYGGAHDAGTLHMQPTLMEQVPLHTSVMGDEIFGPVLPILSFTSFEEARDIVNLNPNPLALYVFTSSESTEKKWIEEVPFGGGCINNASWHLTNFNLPFGGRGNSGIGKYHGRYSFDVFSHSKAIMKTPTWFDPGIKYPPFKGKLNLFKKIIR</sequence>
<proteinExistence type="inferred from homology"/>
<dbReference type="InterPro" id="IPR016162">
    <property type="entry name" value="Ald_DH_N"/>
</dbReference>
<reference evidence="9 10" key="1">
    <citation type="submission" date="2016-11" db="EMBL/GenBank/DDBJ databases">
        <authorList>
            <person name="Jaros S."/>
            <person name="Januszkiewicz K."/>
            <person name="Wedrychowicz H."/>
        </authorList>
    </citation>
    <scope>NUCLEOTIDE SEQUENCE [LARGE SCALE GENOMIC DNA]</scope>
    <source>
        <strain evidence="9 10">DSM 18119</strain>
    </source>
</reference>
<dbReference type="GO" id="GO:0004029">
    <property type="term" value="F:aldehyde dehydrogenase (NAD+) activity"/>
    <property type="evidence" value="ECO:0007669"/>
    <property type="project" value="TreeGrafter"/>
</dbReference>
<evidence type="ECO:0000313" key="10">
    <source>
        <dbReference type="Proteomes" id="UP000184048"/>
    </source>
</evidence>
<dbReference type="InterPro" id="IPR015590">
    <property type="entry name" value="Aldehyde_DH_dom"/>
</dbReference>
<dbReference type="STRING" id="1121884.SAMN02745131_03498"/>
<dbReference type="InterPro" id="IPR029510">
    <property type="entry name" value="Ald_DH_CS_GLU"/>
</dbReference>
<name>A0A1M5EEP6_9BACT</name>
<dbReference type="EMBL" id="FQUU01000018">
    <property type="protein sequence ID" value="SHF77695.1"/>
    <property type="molecule type" value="Genomic_DNA"/>
</dbReference>
<evidence type="ECO:0000313" key="9">
    <source>
        <dbReference type="EMBL" id="SHF77695.1"/>
    </source>
</evidence>
<gene>
    <name evidence="9" type="ORF">SAMN02745131_03498</name>
</gene>
<keyword evidence="10" id="KW-1185">Reference proteome</keyword>
<dbReference type="PROSITE" id="PS00070">
    <property type="entry name" value="ALDEHYDE_DEHYDR_CYS"/>
    <property type="match status" value="1"/>
</dbReference>
<comment type="similarity">
    <text evidence="1 4 7">Belongs to the aldehyde dehydrogenase family.</text>
</comment>
<dbReference type="SUPFAM" id="SSF53720">
    <property type="entry name" value="ALDH-like"/>
    <property type="match status" value="1"/>
</dbReference>
<evidence type="ECO:0000256" key="3">
    <source>
        <dbReference type="ARBA" id="ARBA00023027"/>
    </source>
</evidence>
<evidence type="ECO:0000259" key="8">
    <source>
        <dbReference type="Pfam" id="PF00171"/>
    </source>
</evidence>
<dbReference type="FunFam" id="3.40.605.10:FF:000004">
    <property type="entry name" value="Aldehyde dehydrogenase"/>
    <property type="match status" value="1"/>
</dbReference>
<organism evidence="9 10">
    <name type="scientific">Flavisolibacter ginsengisoli DSM 18119</name>
    <dbReference type="NCBI Taxonomy" id="1121884"/>
    <lineage>
        <taxon>Bacteria</taxon>
        <taxon>Pseudomonadati</taxon>
        <taxon>Bacteroidota</taxon>
        <taxon>Chitinophagia</taxon>
        <taxon>Chitinophagales</taxon>
        <taxon>Chitinophagaceae</taxon>
        <taxon>Flavisolibacter</taxon>
    </lineage>
</organism>
<dbReference type="PROSITE" id="PS00687">
    <property type="entry name" value="ALDEHYDE_DEHYDR_GLU"/>
    <property type="match status" value="1"/>
</dbReference>
<dbReference type="PANTHER" id="PTHR43570:SF16">
    <property type="entry name" value="ALDEHYDE DEHYDROGENASE TYPE III, ISOFORM Q"/>
    <property type="match status" value="1"/>
</dbReference>
<dbReference type="InterPro" id="IPR016161">
    <property type="entry name" value="Ald_DH/histidinol_DH"/>
</dbReference>
<dbReference type="FunFam" id="3.40.309.10:FF:000003">
    <property type="entry name" value="Aldehyde dehydrogenase"/>
    <property type="match status" value="1"/>
</dbReference>
<feature type="active site" evidence="5">
    <location>
        <position position="249"/>
    </location>
</feature>
<dbReference type="OrthoDB" id="629320at2"/>
<feature type="active site" evidence="5 6">
    <location>
        <position position="215"/>
    </location>
</feature>
<keyword evidence="3" id="KW-0520">NAD</keyword>